<dbReference type="EnsemblPlants" id="ORGLA11G0122900.1">
    <property type="protein sequence ID" value="ORGLA11G0122900.1"/>
    <property type="gene ID" value="ORGLA11G0122900"/>
</dbReference>
<accession>I1R0D7</accession>
<protein>
    <submittedName>
        <fullName evidence="2">Uncharacterized protein</fullName>
    </submittedName>
</protein>
<dbReference type="AlphaFoldDB" id="I1R0D7"/>
<evidence type="ECO:0000313" key="2">
    <source>
        <dbReference type="EnsemblPlants" id="ORGLA11G0122900.1"/>
    </source>
</evidence>
<reference evidence="2 3" key="2">
    <citation type="submission" date="2018-04" db="EMBL/GenBank/DDBJ databases">
        <title>OglaRS2 (Oryza glaberrima Reference Sequence Version 2).</title>
        <authorList>
            <person name="Zhang J."/>
            <person name="Kudrna D."/>
            <person name="Lee S."/>
            <person name="Talag J."/>
            <person name="Rajasekar S."/>
            <person name="Wing R.A."/>
        </authorList>
    </citation>
    <scope>NUCLEOTIDE SEQUENCE [LARGE SCALE GENOMIC DNA]</scope>
    <source>
        <strain evidence="2 3">cv. IRGC 96717</strain>
    </source>
</reference>
<evidence type="ECO:0000313" key="3">
    <source>
        <dbReference type="Proteomes" id="UP000007306"/>
    </source>
</evidence>
<sequence>MTNMKMISPIKADEDVGGGKDNDTNQRLWRHPEAKIAGEIIRVAEIERLL</sequence>
<evidence type="ECO:0000256" key="1">
    <source>
        <dbReference type="SAM" id="MobiDB-lite"/>
    </source>
</evidence>
<dbReference type="HOGENOM" id="CLU_3127548_0_0_1"/>
<keyword evidence="3" id="KW-1185">Reference proteome</keyword>
<feature type="compositionally biased region" description="Basic and acidic residues" evidence="1">
    <location>
        <begin position="11"/>
        <end position="29"/>
    </location>
</feature>
<organism evidence="2 3">
    <name type="scientific">Oryza glaberrima</name>
    <name type="common">African rice</name>
    <dbReference type="NCBI Taxonomy" id="4538"/>
    <lineage>
        <taxon>Eukaryota</taxon>
        <taxon>Viridiplantae</taxon>
        <taxon>Streptophyta</taxon>
        <taxon>Embryophyta</taxon>
        <taxon>Tracheophyta</taxon>
        <taxon>Spermatophyta</taxon>
        <taxon>Magnoliopsida</taxon>
        <taxon>Liliopsida</taxon>
        <taxon>Poales</taxon>
        <taxon>Poaceae</taxon>
        <taxon>BOP clade</taxon>
        <taxon>Oryzoideae</taxon>
        <taxon>Oryzeae</taxon>
        <taxon>Oryzinae</taxon>
        <taxon>Oryza</taxon>
    </lineage>
</organism>
<reference evidence="2" key="1">
    <citation type="submission" date="2015-06" db="UniProtKB">
        <authorList>
            <consortium name="EnsemblPlants"/>
        </authorList>
    </citation>
    <scope>IDENTIFICATION</scope>
</reference>
<proteinExistence type="predicted"/>
<dbReference type="Gramene" id="ORGLA11G0122900.1">
    <property type="protein sequence ID" value="ORGLA11G0122900.1"/>
    <property type="gene ID" value="ORGLA11G0122900"/>
</dbReference>
<dbReference type="Proteomes" id="UP000007306">
    <property type="component" value="Chromosome 11"/>
</dbReference>
<name>I1R0D7_ORYGL</name>
<feature type="region of interest" description="Disordered" evidence="1">
    <location>
        <begin position="1"/>
        <end position="29"/>
    </location>
</feature>